<keyword evidence="2" id="KW-1185">Reference proteome</keyword>
<organism evidence="1 2">
    <name type="scientific">Tepidimicrobium xylanilyticum</name>
    <dbReference type="NCBI Taxonomy" id="1123352"/>
    <lineage>
        <taxon>Bacteria</taxon>
        <taxon>Bacillati</taxon>
        <taxon>Bacillota</taxon>
        <taxon>Tissierellia</taxon>
        <taxon>Tissierellales</taxon>
        <taxon>Tepidimicrobiaceae</taxon>
        <taxon>Tepidimicrobium</taxon>
    </lineage>
</organism>
<protein>
    <recommendedName>
        <fullName evidence="3">Homeodomain-like domain-containing protein</fullName>
    </recommendedName>
</protein>
<dbReference type="EMBL" id="FNNG01000018">
    <property type="protein sequence ID" value="SDX75543.1"/>
    <property type="molecule type" value="Genomic_DNA"/>
</dbReference>
<dbReference type="AlphaFoldDB" id="A0A1H3E9W8"/>
<reference evidence="1 2" key="1">
    <citation type="submission" date="2016-10" db="EMBL/GenBank/DDBJ databases">
        <authorList>
            <person name="de Groot N.N."/>
        </authorList>
    </citation>
    <scope>NUCLEOTIDE SEQUENCE [LARGE SCALE GENOMIC DNA]</scope>
    <source>
        <strain evidence="1 2">DSM 23310</strain>
    </source>
</reference>
<dbReference type="Pfam" id="PF13384">
    <property type="entry name" value="HTH_23"/>
    <property type="match status" value="1"/>
</dbReference>
<dbReference type="SUPFAM" id="SSF88659">
    <property type="entry name" value="Sigma3 and sigma4 domains of RNA polymerase sigma factors"/>
    <property type="match status" value="1"/>
</dbReference>
<evidence type="ECO:0000313" key="2">
    <source>
        <dbReference type="Proteomes" id="UP000198828"/>
    </source>
</evidence>
<accession>A0A1H3E9W8</accession>
<dbReference type="Gene3D" id="1.10.10.60">
    <property type="entry name" value="Homeodomain-like"/>
    <property type="match status" value="1"/>
</dbReference>
<evidence type="ECO:0000313" key="1">
    <source>
        <dbReference type="EMBL" id="SDX75543.1"/>
    </source>
</evidence>
<evidence type="ECO:0008006" key="3">
    <source>
        <dbReference type="Google" id="ProtNLM"/>
    </source>
</evidence>
<dbReference type="RefSeq" id="WP_200773802.1">
    <property type="nucleotide sequence ID" value="NZ_FNNG01000018.1"/>
</dbReference>
<gene>
    <name evidence="1" type="ORF">SAMN05660923_02876</name>
</gene>
<proteinExistence type="predicted"/>
<sequence length="98" mass="11292">MKVESSLDLRYNIAAMYIAILREDIVTPEQAFAVVEDESIIRVYDNKDVADMVELKNQGLSYREIGQIYGISGDAVYRRIRRHKKRDLPDGSLERSTI</sequence>
<dbReference type="Proteomes" id="UP000198828">
    <property type="component" value="Unassembled WGS sequence"/>
</dbReference>
<name>A0A1H3E9W8_9FIRM</name>
<dbReference type="InterPro" id="IPR013324">
    <property type="entry name" value="RNA_pol_sigma_r3/r4-like"/>
</dbReference>